<feature type="chain" id="PRO_5030898707" description="Peptidyl-prolyl cis-trans isomerase" evidence="7">
    <location>
        <begin position="20"/>
        <end position="182"/>
    </location>
</feature>
<evidence type="ECO:0000313" key="10">
    <source>
        <dbReference type="Proteomes" id="UP000587415"/>
    </source>
</evidence>
<dbReference type="InterPro" id="IPR046357">
    <property type="entry name" value="PPIase_dom_sf"/>
</dbReference>
<dbReference type="EMBL" id="JAATJM010000001">
    <property type="protein sequence ID" value="NJC40318.1"/>
    <property type="molecule type" value="Genomic_DNA"/>
</dbReference>
<reference evidence="9 10" key="1">
    <citation type="submission" date="2020-03" db="EMBL/GenBank/DDBJ databases">
        <title>Genomic Encyclopedia of Type Strains, Phase IV (KMG-IV): sequencing the most valuable type-strain genomes for metagenomic binning, comparative biology and taxonomic classification.</title>
        <authorList>
            <person name="Goeker M."/>
        </authorList>
    </citation>
    <scope>NUCLEOTIDE SEQUENCE [LARGE SCALE GENOMIC DNA]</scope>
    <source>
        <strain evidence="9 10">DSM 4736</strain>
    </source>
</reference>
<dbReference type="PROSITE" id="PS51257">
    <property type="entry name" value="PROKAR_LIPOPROTEIN"/>
    <property type="match status" value="1"/>
</dbReference>
<feature type="domain" description="PPIase FKBP-type" evidence="8">
    <location>
        <begin position="78"/>
        <end position="168"/>
    </location>
</feature>
<proteinExistence type="inferred from homology"/>
<dbReference type="PANTHER" id="PTHR43811:SF19">
    <property type="entry name" value="39 KDA FK506-BINDING NUCLEAR PROTEIN"/>
    <property type="match status" value="1"/>
</dbReference>
<feature type="signal peptide" evidence="7">
    <location>
        <begin position="1"/>
        <end position="19"/>
    </location>
</feature>
<sequence length="182" mass="18606">MRYGWARTAAVMAMAATLAACGRGAPATPDQAAADNLRAAGFFMASNGKADGVQTLPSGVQYKVTTAGPPGGESPDGNDLVSVDYEGALTDGTVFDSSFQRGQPAVFTLEEGISGSIIPGMREALQHMTVGDEWLVYIPPELGYGEAATGEIPANSVLVFRLKLLAVAQAPGGSRAIATANG</sequence>
<evidence type="ECO:0000256" key="4">
    <source>
        <dbReference type="ARBA" id="ARBA00023235"/>
    </source>
</evidence>
<evidence type="ECO:0000256" key="1">
    <source>
        <dbReference type="ARBA" id="ARBA00000971"/>
    </source>
</evidence>
<keyword evidence="3 5" id="KW-0697">Rotamase</keyword>
<dbReference type="GO" id="GO:0003755">
    <property type="term" value="F:peptidyl-prolyl cis-trans isomerase activity"/>
    <property type="evidence" value="ECO:0007669"/>
    <property type="project" value="UniProtKB-UniRule"/>
</dbReference>
<dbReference type="Proteomes" id="UP000587415">
    <property type="component" value="Unassembled WGS sequence"/>
</dbReference>
<evidence type="ECO:0000256" key="5">
    <source>
        <dbReference type="PROSITE-ProRule" id="PRU00277"/>
    </source>
</evidence>
<comment type="catalytic activity">
    <reaction evidence="1 5 6">
        <text>[protein]-peptidylproline (omega=180) = [protein]-peptidylproline (omega=0)</text>
        <dbReference type="Rhea" id="RHEA:16237"/>
        <dbReference type="Rhea" id="RHEA-COMP:10747"/>
        <dbReference type="Rhea" id="RHEA-COMP:10748"/>
        <dbReference type="ChEBI" id="CHEBI:83833"/>
        <dbReference type="ChEBI" id="CHEBI:83834"/>
        <dbReference type="EC" id="5.2.1.8"/>
    </reaction>
</comment>
<evidence type="ECO:0000256" key="2">
    <source>
        <dbReference type="ARBA" id="ARBA00006577"/>
    </source>
</evidence>
<dbReference type="Pfam" id="PF01346">
    <property type="entry name" value="FKBP_N"/>
    <property type="match status" value="1"/>
</dbReference>
<dbReference type="Pfam" id="PF00254">
    <property type="entry name" value="FKBP_C"/>
    <property type="match status" value="1"/>
</dbReference>
<protein>
    <recommendedName>
        <fullName evidence="6">Peptidyl-prolyl cis-trans isomerase</fullName>
        <ecNumber evidence="6">5.2.1.8</ecNumber>
    </recommendedName>
</protein>
<dbReference type="RefSeq" id="WP_168045210.1">
    <property type="nucleotide sequence ID" value="NZ_JAATJM010000001.1"/>
</dbReference>
<evidence type="ECO:0000256" key="7">
    <source>
        <dbReference type="SAM" id="SignalP"/>
    </source>
</evidence>
<name>A0A7X5YID6_9CAUL</name>
<comment type="caution">
    <text evidence="9">The sequence shown here is derived from an EMBL/GenBank/DDBJ whole genome shotgun (WGS) entry which is preliminary data.</text>
</comment>
<dbReference type="SUPFAM" id="SSF54534">
    <property type="entry name" value="FKBP-like"/>
    <property type="match status" value="1"/>
</dbReference>
<keyword evidence="4 5" id="KW-0413">Isomerase</keyword>
<dbReference type="PANTHER" id="PTHR43811">
    <property type="entry name" value="FKBP-TYPE PEPTIDYL-PROLYL CIS-TRANS ISOMERASE FKPA"/>
    <property type="match status" value="1"/>
</dbReference>
<dbReference type="EC" id="5.2.1.8" evidence="6"/>
<keyword evidence="10" id="KW-1185">Reference proteome</keyword>
<dbReference type="PROSITE" id="PS50059">
    <property type="entry name" value="FKBP_PPIASE"/>
    <property type="match status" value="1"/>
</dbReference>
<evidence type="ECO:0000256" key="6">
    <source>
        <dbReference type="RuleBase" id="RU003915"/>
    </source>
</evidence>
<keyword evidence="7" id="KW-0732">Signal</keyword>
<dbReference type="AlphaFoldDB" id="A0A7X5YID6"/>
<organism evidence="9 10">
    <name type="scientific">Brevundimonas alba</name>
    <dbReference type="NCBI Taxonomy" id="74314"/>
    <lineage>
        <taxon>Bacteria</taxon>
        <taxon>Pseudomonadati</taxon>
        <taxon>Pseudomonadota</taxon>
        <taxon>Alphaproteobacteria</taxon>
        <taxon>Caulobacterales</taxon>
        <taxon>Caulobacteraceae</taxon>
        <taxon>Brevundimonas</taxon>
    </lineage>
</organism>
<comment type="similarity">
    <text evidence="2 6">Belongs to the FKBP-type PPIase family.</text>
</comment>
<dbReference type="InterPro" id="IPR000774">
    <property type="entry name" value="PPIase_FKBP_N"/>
</dbReference>
<dbReference type="GO" id="GO:0006457">
    <property type="term" value="P:protein folding"/>
    <property type="evidence" value="ECO:0007669"/>
    <property type="project" value="InterPro"/>
</dbReference>
<accession>A0A7X5YID6</accession>
<gene>
    <name evidence="9" type="ORF">GGQ87_000576</name>
</gene>
<dbReference type="Gene3D" id="3.10.50.40">
    <property type="match status" value="1"/>
</dbReference>
<dbReference type="InterPro" id="IPR001179">
    <property type="entry name" value="PPIase_FKBP_dom"/>
</dbReference>
<evidence type="ECO:0000313" key="9">
    <source>
        <dbReference type="EMBL" id="NJC40318.1"/>
    </source>
</evidence>
<evidence type="ECO:0000259" key="8">
    <source>
        <dbReference type="PROSITE" id="PS50059"/>
    </source>
</evidence>
<evidence type="ECO:0000256" key="3">
    <source>
        <dbReference type="ARBA" id="ARBA00023110"/>
    </source>
</evidence>